<protein>
    <submittedName>
        <fullName evidence="1">Uncharacterized protein</fullName>
    </submittedName>
</protein>
<evidence type="ECO:0000313" key="1">
    <source>
        <dbReference type="EMBL" id="PWZ21570.1"/>
    </source>
</evidence>
<name>A0A3L6EL96_MAIZE</name>
<reference evidence="1 2" key="1">
    <citation type="journal article" date="2018" name="Nat. Genet.">
        <title>Extensive intraspecific gene order and gene structural variations between Mo17 and other maize genomes.</title>
        <authorList>
            <person name="Sun S."/>
            <person name="Zhou Y."/>
            <person name="Chen J."/>
            <person name="Shi J."/>
            <person name="Zhao H."/>
            <person name="Zhao H."/>
            <person name="Song W."/>
            <person name="Zhang M."/>
            <person name="Cui Y."/>
            <person name="Dong X."/>
            <person name="Liu H."/>
            <person name="Ma X."/>
            <person name="Jiao Y."/>
            <person name="Wang B."/>
            <person name="Wei X."/>
            <person name="Stein J.C."/>
            <person name="Glaubitz J.C."/>
            <person name="Lu F."/>
            <person name="Yu G."/>
            <person name="Liang C."/>
            <person name="Fengler K."/>
            <person name="Li B."/>
            <person name="Rafalski A."/>
            <person name="Schnable P.S."/>
            <person name="Ware D.H."/>
            <person name="Buckler E.S."/>
            <person name="Lai J."/>
        </authorList>
    </citation>
    <scope>NUCLEOTIDE SEQUENCE [LARGE SCALE GENOMIC DNA]</scope>
    <source>
        <strain evidence="2">cv. Missouri 17</strain>
        <tissue evidence="1">Seedling</tissue>
    </source>
</reference>
<dbReference type="Proteomes" id="UP000251960">
    <property type="component" value="Chromosome 5"/>
</dbReference>
<organism evidence="1 2">
    <name type="scientific">Zea mays</name>
    <name type="common">Maize</name>
    <dbReference type="NCBI Taxonomy" id="4577"/>
    <lineage>
        <taxon>Eukaryota</taxon>
        <taxon>Viridiplantae</taxon>
        <taxon>Streptophyta</taxon>
        <taxon>Embryophyta</taxon>
        <taxon>Tracheophyta</taxon>
        <taxon>Spermatophyta</taxon>
        <taxon>Magnoliopsida</taxon>
        <taxon>Liliopsida</taxon>
        <taxon>Poales</taxon>
        <taxon>Poaceae</taxon>
        <taxon>PACMAD clade</taxon>
        <taxon>Panicoideae</taxon>
        <taxon>Andropogonodae</taxon>
        <taxon>Andropogoneae</taxon>
        <taxon>Tripsacinae</taxon>
        <taxon>Zea</taxon>
    </lineage>
</organism>
<gene>
    <name evidence="1" type="ORF">Zm00014a_012957</name>
</gene>
<dbReference type="EMBL" id="NCVQ01000006">
    <property type="protein sequence ID" value="PWZ21570.1"/>
    <property type="molecule type" value="Genomic_DNA"/>
</dbReference>
<sequence length="18" mass="2091">MLFLPILLIVPELEHSIL</sequence>
<accession>A0A3L6EL96</accession>
<dbReference type="AlphaFoldDB" id="A0A3L6EL96"/>
<proteinExistence type="predicted"/>
<comment type="caution">
    <text evidence="1">The sequence shown here is derived from an EMBL/GenBank/DDBJ whole genome shotgun (WGS) entry which is preliminary data.</text>
</comment>
<evidence type="ECO:0000313" key="2">
    <source>
        <dbReference type="Proteomes" id="UP000251960"/>
    </source>
</evidence>